<sequence>MYNHEPPECHCPFCAEQNNPESRGWRNNRMGPTLYLSITKDNCLIMPKAHDENLCDLDETIG</sequence>
<organism evidence="1">
    <name type="scientific">marine metagenome</name>
    <dbReference type="NCBI Taxonomy" id="408172"/>
    <lineage>
        <taxon>unclassified sequences</taxon>
        <taxon>metagenomes</taxon>
        <taxon>ecological metagenomes</taxon>
    </lineage>
</organism>
<dbReference type="AlphaFoldDB" id="A0A382X240"/>
<protein>
    <submittedName>
        <fullName evidence="1">Uncharacterized protein</fullName>
    </submittedName>
</protein>
<accession>A0A382X240</accession>
<name>A0A382X240_9ZZZZ</name>
<proteinExistence type="predicted"/>
<evidence type="ECO:0000313" key="1">
    <source>
        <dbReference type="EMBL" id="SVD65043.1"/>
    </source>
</evidence>
<reference evidence="1" key="1">
    <citation type="submission" date="2018-05" db="EMBL/GenBank/DDBJ databases">
        <authorList>
            <person name="Lanie J.A."/>
            <person name="Ng W.-L."/>
            <person name="Kazmierczak K.M."/>
            <person name="Andrzejewski T.M."/>
            <person name="Davidsen T.M."/>
            <person name="Wayne K.J."/>
            <person name="Tettelin H."/>
            <person name="Glass J.I."/>
            <person name="Rusch D."/>
            <person name="Podicherti R."/>
            <person name="Tsui H.-C.T."/>
            <person name="Winkler M.E."/>
        </authorList>
    </citation>
    <scope>NUCLEOTIDE SEQUENCE</scope>
</reference>
<dbReference type="EMBL" id="UINC01164277">
    <property type="protein sequence ID" value="SVD65043.1"/>
    <property type="molecule type" value="Genomic_DNA"/>
</dbReference>
<gene>
    <name evidence="1" type="ORF">METZ01_LOCUS417897</name>
</gene>